<dbReference type="InterPro" id="IPR051693">
    <property type="entry name" value="UPF0046_metallophosphoest"/>
</dbReference>
<dbReference type="Proteomes" id="UP000799772">
    <property type="component" value="Unassembled WGS sequence"/>
</dbReference>
<dbReference type="EMBL" id="ML978121">
    <property type="protein sequence ID" value="KAF2104088.1"/>
    <property type="molecule type" value="Genomic_DNA"/>
</dbReference>
<dbReference type="AlphaFoldDB" id="A0A9P4IQ88"/>
<name>A0A9P4IQ88_9PEZI</name>
<protein>
    <submittedName>
        <fullName evidence="2">Metallo-dependent phosphatase</fullName>
    </submittedName>
</protein>
<gene>
    <name evidence="2" type="ORF">NA57DRAFT_70300</name>
</gene>
<dbReference type="GO" id="GO:0016787">
    <property type="term" value="F:hydrolase activity"/>
    <property type="evidence" value="ECO:0007669"/>
    <property type="project" value="InterPro"/>
</dbReference>
<organism evidence="2 3">
    <name type="scientific">Rhizodiscina lignyota</name>
    <dbReference type="NCBI Taxonomy" id="1504668"/>
    <lineage>
        <taxon>Eukaryota</taxon>
        <taxon>Fungi</taxon>
        <taxon>Dikarya</taxon>
        <taxon>Ascomycota</taxon>
        <taxon>Pezizomycotina</taxon>
        <taxon>Dothideomycetes</taxon>
        <taxon>Pleosporomycetidae</taxon>
        <taxon>Aulographales</taxon>
        <taxon>Rhizodiscinaceae</taxon>
        <taxon>Rhizodiscina</taxon>
    </lineage>
</organism>
<dbReference type="Gene3D" id="3.60.21.10">
    <property type="match status" value="1"/>
</dbReference>
<evidence type="ECO:0000313" key="2">
    <source>
        <dbReference type="EMBL" id="KAF2104088.1"/>
    </source>
</evidence>
<dbReference type="CDD" id="cd07379">
    <property type="entry name" value="MPP_239FB"/>
    <property type="match status" value="1"/>
</dbReference>
<keyword evidence="3" id="KW-1185">Reference proteome</keyword>
<proteinExistence type="predicted"/>
<comment type="caution">
    <text evidence="2">The sequence shown here is derived from an EMBL/GenBank/DDBJ whole genome shotgun (WGS) entry which is preliminary data.</text>
</comment>
<dbReference type="OrthoDB" id="630188at2759"/>
<dbReference type="InterPro" id="IPR004843">
    <property type="entry name" value="Calcineurin-like_PHP"/>
</dbReference>
<dbReference type="InterPro" id="IPR029052">
    <property type="entry name" value="Metallo-depent_PP-like"/>
</dbReference>
<evidence type="ECO:0000259" key="1">
    <source>
        <dbReference type="Pfam" id="PF00149"/>
    </source>
</evidence>
<dbReference type="SUPFAM" id="SSF56300">
    <property type="entry name" value="Metallo-dependent phosphatases"/>
    <property type="match status" value="1"/>
</dbReference>
<feature type="domain" description="Calcineurin-like phosphoesterase" evidence="1">
    <location>
        <begin position="6"/>
        <end position="222"/>
    </location>
</feature>
<dbReference type="PANTHER" id="PTHR12905">
    <property type="entry name" value="METALLOPHOSPHOESTERASE"/>
    <property type="match status" value="1"/>
</dbReference>
<accession>A0A9P4IQ88</accession>
<dbReference type="Pfam" id="PF00149">
    <property type="entry name" value="Metallophos"/>
    <property type="match status" value="1"/>
</dbReference>
<evidence type="ECO:0000313" key="3">
    <source>
        <dbReference type="Proteomes" id="UP000799772"/>
    </source>
</evidence>
<sequence>MKVKTRFLILSDTHDEYDELQSLPKADVLLHCGDLTQTGSLSSYQRVIDMMKQVPAELKLIIAGDQDISLDAEWWKRNLIEDEDDPEESRKALGLFTDKSALGAGIRYLEEGIHKFVLSTGATFTLYASSYTPESDGYAFTYAHNEDRFNRPPTLSPGVQSFATNPIPKGVDIVMTHGPPRIEDGSYTLDLNRESEACGCPYLFRAIKRVKPLLHCFGHVHEGRGIQKINWDLPEQTVETITPSLFVNKGNNLLGVGTTSSTATPFKPDYQTLLVNAAML</sequence>
<dbReference type="PANTHER" id="PTHR12905:SF0">
    <property type="entry name" value="CALCINEURIN-LIKE PHOSPHOESTERASE DOMAIN-CONTAINING PROTEIN"/>
    <property type="match status" value="1"/>
</dbReference>
<reference evidence="2" key="1">
    <citation type="journal article" date="2020" name="Stud. Mycol.">
        <title>101 Dothideomycetes genomes: a test case for predicting lifestyles and emergence of pathogens.</title>
        <authorList>
            <person name="Haridas S."/>
            <person name="Albert R."/>
            <person name="Binder M."/>
            <person name="Bloem J."/>
            <person name="Labutti K."/>
            <person name="Salamov A."/>
            <person name="Andreopoulos B."/>
            <person name="Baker S."/>
            <person name="Barry K."/>
            <person name="Bills G."/>
            <person name="Bluhm B."/>
            <person name="Cannon C."/>
            <person name="Castanera R."/>
            <person name="Culley D."/>
            <person name="Daum C."/>
            <person name="Ezra D."/>
            <person name="Gonzalez J."/>
            <person name="Henrissat B."/>
            <person name="Kuo A."/>
            <person name="Liang C."/>
            <person name="Lipzen A."/>
            <person name="Lutzoni F."/>
            <person name="Magnuson J."/>
            <person name="Mondo S."/>
            <person name="Nolan M."/>
            <person name="Ohm R."/>
            <person name="Pangilinan J."/>
            <person name="Park H.-J."/>
            <person name="Ramirez L."/>
            <person name="Alfaro M."/>
            <person name="Sun H."/>
            <person name="Tritt A."/>
            <person name="Yoshinaga Y."/>
            <person name="Zwiers L.-H."/>
            <person name="Turgeon B."/>
            <person name="Goodwin S."/>
            <person name="Spatafora J."/>
            <person name="Crous P."/>
            <person name="Grigoriev I."/>
        </authorList>
    </citation>
    <scope>NUCLEOTIDE SEQUENCE</scope>
    <source>
        <strain evidence="2">CBS 133067</strain>
    </source>
</reference>